<dbReference type="SUPFAM" id="SSF52058">
    <property type="entry name" value="L domain-like"/>
    <property type="match status" value="3"/>
</dbReference>
<keyword evidence="10 12" id="KW-0472">Membrane</keyword>
<comment type="subcellular location">
    <subcellularLocation>
        <location evidence="1">Cell membrane</location>
        <topology evidence="1">Single-pass type I membrane protein</topology>
    </subcellularLocation>
</comment>
<evidence type="ECO:0000256" key="6">
    <source>
        <dbReference type="ARBA" id="ARBA00022692"/>
    </source>
</evidence>
<dbReference type="InterPro" id="IPR046956">
    <property type="entry name" value="RLP23-like"/>
</dbReference>
<keyword evidence="3" id="KW-1003">Cell membrane</keyword>
<dbReference type="RefSeq" id="XP_024310623.1">
    <property type="nucleotide sequence ID" value="XM_024454855.1"/>
</dbReference>
<keyword evidence="7 13" id="KW-0732">Signal</keyword>
<evidence type="ECO:0000256" key="11">
    <source>
        <dbReference type="ARBA" id="ARBA00023180"/>
    </source>
</evidence>
<evidence type="ECO:0000313" key="17">
    <source>
        <dbReference type="EnsemblPlants" id="PNT63800"/>
    </source>
</evidence>
<dbReference type="Gramene" id="PNT63800">
    <property type="protein sequence ID" value="PNT63800"/>
    <property type="gene ID" value="BRADI_4g21190v3"/>
</dbReference>
<dbReference type="Proteomes" id="UP000008810">
    <property type="component" value="Chromosome 4"/>
</dbReference>
<protein>
    <submittedName>
        <fullName evidence="16 17">Uncharacterized protein</fullName>
    </submittedName>
</protein>
<name>A0A2K2CP40_BRADI</name>
<keyword evidence="11" id="KW-0325">Glycoprotein</keyword>
<dbReference type="PROSITE" id="PS51450">
    <property type="entry name" value="LRR"/>
    <property type="match status" value="2"/>
</dbReference>
<dbReference type="OrthoDB" id="1394818at2759"/>
<sequence>MPSTGWLILLLLVLTKLTFSGVHGNLPRNSVHCLPDKAVSLLQLKQSFSFDFSTTTLPSWQAGTDCCLWEGISCDVSSGEVTALSLAGRGLYSYGIDSAIFNLTSLQHLDLSRNNFGGSHLPDVGFERLSLLTNLNLSGSGLYGQIPISIGYLTSLVSLDLSNRDVTTYFANMLVLWEPSFMVLVAKLTNLRELYLDWVDVSASGEEWCGALARHVPHLEILSLDLCRLYGPIHVSLSRVRSLSVINLHSNYRISGAVPDFFADFQNLSVLQLGDCRFDGLFPPRIFELKKLRVLDLSYNSNMLVHLPDFLNGSSLEILNIQDTNFSTASPRSFSNLKFLEELHIDGKYKYLTVLPPSSFKSLKKLHLSQLESETPASWRIGEAQNLTYLEISSSNFSGRTPSWIDNLRNLRKLQIYDCIFSGPIPSTIGNLMNLTDLALQNCGFSGRIPAWVGNLTQLSYLDLDTNHLSGEIPDSIFTLPALQMLDLSSNRLSGKLRDFLASSSSLYWIDMTDNELDGSIKSLSQLKRLHALFLGSNNFMIDQVELNSLLGLRELRALDLSNNRLSVIEVTDGQGVSVPSVSRLQVLDLASCNLTKIPDFLQFLHHVGYLDISNNHISGSIPKWIWDNWSNTLLYLNLSNNNFSSMELSSPFLPKALQIIDLSSNRLQGKVPIPLKPTNLQFLDYSNNRFSSILKNCTSCLGKTFYLKMANNRIRGEIPHFICNASKLVILDLSNNSFSGTIPSCLIQGGHLSILNLRDNHLEGRLASRVDKRCALQTINLGGNRIGGQLPWSLSNCKDLEFLDLGNNQIVDSFPHWLGKLPKLRILVLRSNQLHGTIENSPGDDDYGEHFSSMQIIDVASNYFSGNLRSPWFENLQSMIKSSDFEGDIIKAQNVTGSYQDIVTVMFKGQYMTFEKIWTTLTMIDFSDNAFTGSIPESFGRLGQLHGLNLSNNMLTGEIPAQLGGMTALESMDLSSNELSGEIPEELTDLTSLGTLNLSNNQFIGKIPESRQFGTFQNNSYEGNAGLCGPPLSKQCDSQGGGPIGVLASKSSDQVDVILFLFIGIGYGLGFAAGLLIKWSRIGKWFRTTNTS</sequence>
<feature type="domain" description="Leucine-rich repeat-containing N-terminal plant-type" evidence="14">
    <location>
        <begin position="40"/>
        <end position="75"/>
    </location>
</feature>
<evidence type="ECO:0000256" key="5">
    <source>
        <dbReference type="ARBA" id="ARBA00022626"/>
    </source>
</evidence>
<keyword evidence="4" id="KW-0433">Leucine-rich repeat</keyword>
<comment type="similarity">
    <text evidence="2">Belongs to the RLP family.</text>
</comment>
<dbReference type="KEGG" id="bdi:100827506"/>
<dbReference type="InterPro" id="IPR003591">
    <property type="entry name" value="Leu-rich_rpt_typical-subtyp"/>
</dbReference>
<keyword evidence="5" id="KW-1070">Brassinosteroid signaling pathway</keyword>
<evidence type="ECO:0000313" key="16">
    <source>
        <dbReference type="EMBL" id="PNT63800.1"/>
    </source>
</evidence>
<evidence type="ECO:0000256" key="9">
    <source>
        <dbReference type="ARBA" id="ARBA00022989"/>
    </source>
</evidence>
<dbReference type="Pfam" id="PF08263">
    <property type="entry name" value="LRRNT_2"/>
    <property type="match status" value="1"/>
</dbReference>
<keyword evidence="18" id="KW-1185">Reference proteome</keyword>
<organism evidence="16">
    <name type="scientific">Brachypodium distachyon</name>
    <name type="common">Purple false brome</name>
    <name type="synonym">Trachynia distachya</name>
    <dbReference type="NCBI Taxonomy" id="15368"/>
    <lineage>
        <taxon>Eukaryota</taxon>
        <taxon>Viridiplantae</taxon>
        <taxon>Streptophyta</taxon>
        <taxon>Embryophyta</taxon>
        <taxon>Tracheophyta</taxon>
        <taxon>Spermatophyta</taxon>
        <taxon>Magnoliopsida</taxon>
        <taxon>Liliopsida</taxon>
        <taxon>Poales</taxon>
        <taxon>Poaceae</taxon>
        <taxon>BOP clade</taxon>
        <taxon>Pooideae</taxon>
        <taxon>Stipodae</taxon>
        <taxon>Brachypodieae</taxon>
        <taxon>Brachypodium</taxon>
    </lineage>
</organism>
<dbReference type="AlphaFoldDB" id="A0A2K2CP40"/>
<evidence type="ECO:0000256" key="13">
    <source>
        <dbReference type="SAM" id="SignalP"/>
    </source>
</evidence>
<evidence type="ECO:0000256" key="10">
    <source>
        <dbReference type="ARBA" id="ARBA00023136"/>
    </source>
</evidence>
<evidence type="ECO:0000256" key="8">
    <source>
        <dbReference type="ARBA" id="ARBA00022737"/>
    </source>
</evidence>
<evidence type="ECO:0000313" key="18">
    <source>
        <dbReference type="Proteomes" id="UP000008810"/>
    </source>
</evidence>
<feature type="domain" description="Disease resistance R13L4/SHOC-2-like LRR" evidence="15">
    <location>
        <begin position="438"/>
        <end position="647"/>
    </location>
</feature>
<dbReference type="PANTHER" id="PTHR48061">
    <property type="entry name" value="LEUCINE-RICH REPEAT RECEPTOR PROTEIN KINASE EMS1-LIKE-RELATED"/>
    <property type="match status" value="1"/>
</dbReference>
<dbReference type="InterPro" id="IPR001611">
    <property type="entry name" value="Leu-rich_rpt"/>
</dbReference>
<proteinExistence type="inferred from homology"/>
<dbReference type="ExpressionAtlas" id="A0A2K2CP40">
    <property type="expression patterns" value="differential"/>
</dbReference>
<evidence type="ECO:0000259" key="14">
    <source>
        <dbReference type="Pfam" id="PF08263"/>
    </source>
</evidence>
<keyword evidence="6 12" id="KW-0812">Transmembrane</keyword>
<dbReference type="PRINTS" id="PR00019">
    <property type="entry name" value="LEURICHRPT"/>
</dbReference>
<dbReference type="GO" id="GO:0005886">
    <property type="term" value="C:plasma membrane"/>
    <property type="evidence" value="ECO:0007669"/>
    <property type="project" value="UniProtKB-SubCell"/>
</dbReference>
<evidence type="ECO:0000256" key="2">
    <source>
        <dbReference type="ARBA" id="ARBA00009592"/>
    </source>
</evidence>
<dbReference type="FunFam" id="3.80.10.10:FF:000095">
    <property type="entry name" value="LRR receptor-like serine/threonine-protein kinase GSO1"/>
    <property type="match status" value="2"/>
</dbReference>
<evidence type="ECO:0000256" key="4">
    <source>
        <dbReference type="ARBA" id="ARBA00022614"/>
    </source>
</evidence>
<dbReference type="Pfam" id="PF13855">
    <property type="entry name" value="LRR_8"/>
    <property type="match status" value="1"/>
</dbReference>
<reference evidence="16 17" key="1">
    <citation type="journal article" date="2010" name="Nature">
        <title>Genome sequencing and analysis of the model grass Brachypodium distachyon.</title>
        <authorList>
            <consortium name="International Brachypodium Initiative"/>
        </authorList>
    </citation>
    <scope>NUCLEOTIDE SEQUENCE [LARGE SCALE GENOMIC DNA]</scope>
    <source>
        <strain evidence="16 17">Bd21</strain>
    </source>
</reference>
<dbReference type="InterPro" id="IPR032675">
    <property type="entry name" value="LRR_dom_sf"/>
</dbReference>
<evidence type="ECO:0000256" key="7">
    <source>
        <dbReference type="ARBA" id="ARBA00022729"/>
    </source>
</evidence>
<feature type="chain" id="PRO_5043158544" evidence="13">
    <location>
        <begin position="25"/>
        <end position="1093"/>
    </location>
</feature>
<dbReference type="STRING" id="15368.A0A2K2CP40"/>
<dbReference type="FunFam" id="3.80.10.10:FF:000111">
    <property type="entry name" value="LRR receptor-like serine/threonine-protein kinase ERECTA"/>
    <property type="match status" value="1"/>
</dbReference>
<dbReference type="Gene3D" id="3.80.10.10">
    <property type="entry name" value="Ribonuclease Inhibitor"/>
    <property type="match status" value="6"/>
</dbReference>
<feature type="signal peptide" evidence="13">
    <location>
        <begin position="1"/>
        <end position="24"/>
    </location>
</feature>
<dbReference type="Pfam" id="PF23598">
    <property type="entry name" value="LRR_14"/>
    <property type="match status" value="1"/>
</dbReference>
<dbReference type="EMBL" id="CM000883">
    <property type="protein sequence ID" value="PNT63800.1"/>
    <property type="molecule type" value="Genomic_DNA"/>
</dbReference>
<accession>A0A2K2CP40</accession>
<dbReference type="GeneID" id="100827506"/>
<dbReference type="Pfam" id="PF00560">
    <property type="entry name" value="LRR_1"/>
    <property type="match status" value="8"/>
</dbReference>
<feature type="transmembrane region" description="Helical" evidence="12">
    <location>
        <begin position="1058"/>
        <end position="1078"/>
    </location>
</feature>
<evidence type="ECO:0000259" key="15">
    <source>
        <dbReference type="Pfam" id="PF23598"/>
    </source>
</evidence>
<dbReference type="EnsemblPlants" id="PNT63800">
    <property type="protein sequence ID" value="PNT63800"/>
    <property type="gene ID" value="BRADI_4g21190v3"/>
</dbReference>
<evidence type="ECO:0000256" key="1">
    <source>
        <dbReference type="ARBA" id="ARBA00004251"/>
    </source>
</evidence>
<dbReference type="InterPro" id="IPR055414">
    <property type="entry name" value="LRR_R13L4/SHOC2-like"/>
</dbReference>
<dbReference type="PANTHER" id="PTHR48061:SF8">
    <property type="entry name" value="LEUCINE-RICH REPEAT-CONTAINING N-TERMINAL PLANT-TYPE DOMAIN-CONTAINING PROTEIN"/>
    <property type="match status" value="1"/>
</dbReference>
<gene>
    <name evidence="17" type="primary">LOC100827506</name>
    <name evidence="16" type="ORF">BRADI_4g21190v3</name>
</gene>
<evidence type="ECO:0000256" key="3">
    <source>
        <dbReference type="ARBA" id="ARBA00022475"/>
    </source>
</evidence>
<evidence type="ECO:0000256" key="12">
    <source>
        <dbReference type="SAM" id="Phobius"/>
    </source>
</evidence>
<dbReference type="GO" id="GO:0009742">
    <property type="term" value="P:brassinosteroid mediated signaling pathway"/>
    <property type="evidence" value="ECO:0007669"/>
    <property type="project" value="UniProtKB-KW"/>
</dbReference>
<keyword evidence="9 12" id="KW-1133">Transmembrane helix</keyword>
<keyword evidence="8" id="KW-0677">Repeat</keyword>
<reference evidence="17" key="3">
    <citation type="submission" date="2018-08" db="UniProtKB">
        <authorList>
            <consortium name="EnsemblPlants"/>
        </authorList>
    </citation>
    <scope>IDENTIFICATION</scope>
    <source>
        <strain evidence="17">cv. Bd21</strain>
    </source>
</reference>
<dbReference type="InterPro" id="IPR013210">
    <property type="entry name" value="LRR_N_plant-typ"/>
</dbReference>
<dbReference type="SMART" id="SM00369">
    <property type="entry name" value="LRR_TYP"/>
    <property type="match status" value="10"/>
</dbReference>
<reference evidence="16" key="2">
    <citation type="submission" date="2017-06" db="EMBL/GenBank/DDBJ databases">
        <title>WGS assembly of Brachypodium distachyon.</title>
        <authorList>
            <consortium name="The International Brachypodium Initiative"/>
            <person name="Lucas S."/>
            <person name="Harmon-Smith M."/>
            <person name="Lail K."/>
            <person name="Tice H."/>
            <person name="Grimwood J."/>
            <person name="Bruce D."/>
            <person name="Barry K."/>
            <person name="Shu S."/>
            <person name="Lindquist E."/>
            <person name="Wang M."/>
            <person name="Pitluck S."/>
            <person name="Vogel J.P."/>
            <person name="Garvin D.F."/>
            <person name="Mockler T.C."/>
            <person name="Schmutz J."/>
            <person name="Rokhsar D."/>
            <person name="Bevan M.W."/>
        </authorList>
    </citation>
    <scope>NUCLEOTIDE SEQUENCE</scope>
    <source>
        <strain evidence="16">Bd21</strain>
    </source>
</reference>